<name>A0A974HSK9_XENLA</name>
<protein>
    <submittedName>
        <fullName evidence="1">Uncharacterized protein</fullName>
    </submittedName>
</protein>
<evidence type="ECO:0000313" key="2">
    <source>
        <dbReference type="Proteomes" id="UP000694892"/>
    </source>
</evidence>
<evidence type="ECO:0000313" key="1">
    <source>
        <dbReference type="EMBL" id="OCT88518.1"/>
    </source>
</evidence>
<dbReference type="EMBL" id="CM004470">
    <property type="protein sequence ID" value="OCT88518.1"/>
    <property type="molecule type" value="Genomic_DNA"/>
</dbReference>
<reference evidence="2" key="1">
    <citation type="journal article" date="2016" name="Nature">
        <title>Genome evolution in the allotetraploid frog Xenopus laevis.</title>
        <authorList>
            <person name="Session A.M."/>
            <person name="Uno Y."/>
            <person name="Kwon T."/>
            <person name="Chapman J.A."/>
            <person name="Toyoda A."/>
            <person name="Takahashi S."/>
            <person name="Fukui A."/>
            <person name="Hikosaka A."/>
            <person name="Suzuki A."/>
            <person name="Kondo M."/>
            <person name="van Heeringen S.J."/>
            <person name="Quigley I."/>
            <person name="Heinz S."/>
            <person name="Ogino H."/>
            <person name="Ochi H."/>
            <person name="Hellsten U."/>
            <person name="Lyons J.B."/>
            <person name="Simakov O."/>
            <person name="Putnam N."/>
            <person name="Stites J."/>
            <person name="Kuroki Y."/>
            <person name="Tanaka T."/>
            <person name="Michiue T."/>
            <person name="Watanabe M."/>
            <person name="Bogdanovic O."/>
            <person name="Lister R."/>
            <person name="Georgiou G."/>
            <person name="Paranjpe S.S."/>
            <person name="van Kruijsbergen I."/>
            <person name="Shu S."/>
            <person name="Carlson J."/>
            <person name="Kinoshita T."/>
            <person name="Ohta Y."/>
            <person name="Mawaribuchi S."/>
            <person name="Jenkins J."/>
            <person name="Grimwood J."/>
            <person name="Schmutz J."/>
            <person name="Mitros T."/>
            <person name="Mozaffari S.V."/>
            <person name="Suzuki Y."/>
            <person name="Haramoto Y."/>
            <person name="Yamamoto T.S."/>
            <person name="Takagi C."/>
            <person name="Heald R."/>
            <person name="Miller K."/>
            <person name="Haudenschild C."/>
            <person name="Kitzman J."/>
            <person name="Nakayama T."/>
            <person name="Izutsu Y."/>
            <person name="Robert J."/>
            <person name="Fortriede J."/>
            <person name="Burns K."/>
            <person name="Lotay V."/>
            <person name="Karimi K."/>
            <person name="Yasuoka Y."/>
            <person name="Dichmann D.S."/>
            <person name="Flajnik M.F."/>
            <person name="Houston D.W."/>
            <person name="Shendure J."/>
            <person name="DuPasquier L."/>
            <person name="Vize P.D."/>
            <person name="Zorn A.M."/>
            <person name="Ito M."/>
            <person name="Marcotte E.M."/>
            <person name="Wallingford J.B."/>
            <person name="Ito Y."/>
            <person name="Asashima M."/>
            <person name="Ueno N."/>
            <person name="Matsuda Y."/>
            <person name="Veenstra G.J."/>
            <person name="Fujiyama A."/>
            <person name="Harland R.M."/>
            <person name="Taira M."/>
            <person name="Rokhsar D.S."/>
        </authorList>
    </citation>
    <scope>NUCLEOTIDE SEQUENCE [LARGE SCALE GENOMIC DNA]</scope>
    <source>
        <strain evidence="2">J</strain>
    </source>
</reference>
<accession>A0A974HSK9</accession>
<dbReference type="AlphaFoldDB" id="A0A974HSK9"/>
<proteinExistence type="predicted"/>
<dbReference type="Proteomes" id="UP000694892">
    <property type="component" value="Chromosome 3L"/>
</dbReference>
<gene>
    <name evidence="1" type="ORF">XELAEV_18017147mg</name>
</gene>
<organism evidence="1 2">
    <name type="scientific">Xenopus laevis</name>
    <name type="common">African clawed frog</name>
    <dbReference type="NCBI Taxonomy" id="8355"/>
    <lineage>
        <taxon>Eukaryota</taxon>
        <taxon>Metazoa</taxon>
        <taxon>Chordata</taxon>
        <taxon>Craniata</taxon>
        <taxon>Vertebrata</taxon>
        <taxon>Euteleostomi</taxon>
        <taxon>Amphibia</taxon>
        <taxon>Batrachia</taxon>
        <taxon>Anura</taxon>
        <taxon>Pipoidea</taxon>
        <taxon>Pipidae</taxon>
        <taxon>Xenopodinae</taxon>
        <taxon>Xenopus</taxon>
        <taxon>Xenopus</taxon>
    </lineage>
</organism>
<sequence length="107" mass="12919">MTHLTHKSKWLHLYVPVRKIYVGEMVQKRSTINNNVTLPHSRHFKGKGHKAEQLRFTVFEMVLPLKRGGDRKLKLKQREVWWINKLNSLHPHDLNKDSKLYRFMYNT</sequence>